<dbReference type="InterPro" id="IPR016181">
    <property type="entry name" value="Acyl_CoA_acyltransferase"/>
</dbReference>
<evidence type="ECO:0000313" key="2">
    <source>
        <dbReference type="EMBL" id="MCU9839456.1"/>
    </source>
</evidence>
<sequence length="278" mass="30232">MSSKPSDLAPQADRLVFSRFTQTDVPAFARVLSDPEVTRSIMAKATTPEHCLECAQQRIAWHNSNWDAEGYGVWALREKRPDASPSDPIIGWCGLTSTSHGPTPEILYGFARSHWGGGLATEAARATINWAFEGDICDSIDAVIFGVLNPGSSAVAGKLGMTRTGKMRFADFLPEQQLGRDVLDYEIWRLGKGACLDFRSLLFQAPFKAGLLVSAGVAGETETLTDLLAAAKKHPDGGDVDDTEIDRIVSEAFGRGIRDCDLDVFRISRLDWAEGRGV</sequence>
<organism evidence="2 3">
    <name type="scientific">Ruegeria marisflavi</name>
    <dbReference type="NCBI Taxonomy" id="2984152"/>
    <lineage>
        <taxon>Bacteria</taxon>
        <taxon>Pseudomonadati</taxon>
        <taxon>Pseudomonadota</taxon>
        <taxon>Alphaproteobacteria</taxon>
        <taxon>Rhodobacterales</taxon>
        <taxon>Roseobacteraceae</taxon>
        <taxon>Ruegeria</taxon>
    </lineage>
</organism>
<dbReference type="SUPFAM" id="SSF55729">
    <property type="entry name" value="Acyl-CoA N-acyltransferases (Nat)"/>
    <property type="match status" value="1"/>
</dbReference>
<feature type="domain" description="N-acetyltransferase" evidence="1">
    <location>
        <begin position="14"/>
        <end position="162"/>
    </location>
</feature>
<gene>
    <name evidence="2" type="ORF">OEZ49_16900</name>
</gene>
<dbReference type="Proteomes" id="UP001321014">
    <property type="component" value="Unassembled WGS sequence"/>
</dbReference>
<evidence type="ECO:0000259" key="1">
    <source>
        <dbReference type="Pfam" id="PF13302"/>
    </source>
</evidence>
<dbReference type="Gene3D" id="3.40.630.30">
    <property type="match status" value="1"/>
</dbReference>
<dbReference type="PANTHER" id="PTHR43792:SF1">
    <property type="entry name" value="N-ACETYLTRANSFERASE DOMAIN-CONTAINING PROTEIN"/>
    <property type="match status" value="1"/>
</dbReference>
<proteinExistence type="predicted"/>
<reference evidence="2 3" key="1">
    <citation type="submission" date="2022-10" db="EMBL/GenBank/DDBJ databases">
        <title>Ruegeria sp. nov., isolated from ocean surface water.</title>
        <authorList>
            <person name="He W."/>
            <person name="Wang L."/>
            <person name="Zhang D.-F."/>
        </authorList>
    </citation>
    <scope>NUCLEOTIDE SEQUENCE [LARGE SCALE GENOMIC DNA]</scope>
    <source>
        <strain evidence="2 3">WL0004</strain>
    </source>
</reference>
<name>A0ABT2WU77_9RHOB</name>
<comment type="caution">
    <text evidence="2">The sequence shown here is derived from an EMBL/GenBank/DDBJ whole genome shotgun (WGS) entry which is preliminary data.</text>
</comment>
<dbReference type="EMBL" id="JAOVQN010000018">
    <property type="protein sequence ID" value="MCU9839456.1"/>
    <property type="molecule type" value="Genomic_DNA"/>
</dbReference>
<accession>A0ABT2WU77</accession>
<dbReference type="RefSeq" id="WP_263389413.1">
    <property type="nucleotide sequence ID" value="NZ_JAOVQN010000018.1"/>
</dbReference>
<keyword evidence="3" id="KW-1185">Reference proteome</keyword>
<dbReference type="InterPro" id="IPR000182">
    <property type="entry name" value="GNAT_dom"/>
</dbReference>
<dbReference type="InterPro" id="IPR051531">
    <property type="entry name" value="N-acetyltransferase"/>
</dbReference>
<dbReference type="PANTHER" id="PTHR43792">
    <property type="entry name" value="GNAT FAMILY, PUTATIVE (AFU_ORTHOLOGUE AFUA_3G00765)-RELATED-RELATED"/>
    <property type="match status" value="1"/>
</dbReference>
<evidence type="ECO:0000313" key="3">
    <source>
        <dbReference type="Proteomes" id="UP001321014"/>
    </source>
</evidence>
<protein>
    <submittedName>
        <fullName evidence="2">GNAT family N-acetyltransferase</fullName>
    </submittedName>
</protein>
<dbReference type="Pfam" id="PF13302">
    <property type="entry name" value="Acetyltransf_3"/>
    <property type="match status" value="1"/>
</dbReference>